<organism evidence="5">
    <name type="scientific">Streptantibioticus silvisoli</name>
    <dbReference type="NCBI Taxonomy" id="2705255"/>
    <lineage>
        <taxon>Bacteria</taxon>
        <taxon>Bacillati</taxon>
        <taxon>Actinomycetota</taxon>
        <taxon>Actinomycetes</taxon>
        <taxon>Kitasatosporales</taxon>
        <taxon>Streptomycetaceae</taxon>
        <taxon>Streptantibioticus</taxon>
    </lineage>
</organism>
<comment type="caution">
    <text evidence="5">The sequence shown here is derived from an EMBL/GenBank/DDBJ whole genome shotgun (WGS) entry which is preliminary data.</text>
</comment>
<name>A0AA90KFG5_9ACTN</name>
<evidence type="ECO:0000256" key="4">
    <source>
        <dbReference type="SAM" id="SignalP"/>
    </source>
</evidence>
<gene>
    <name evidence="5" type="ORF">POF50_005890</name>
</gene>
<dbReference type="PANTHER" id="PTHR43649">
    <property type="entry name" value="ARABINOSE-BINDING PROTEIN-RELATED"/>
    <property type="match status" value="1"/>
</dbReference>
<feature type="chain" id="PRO_5041708572" evidence="4">
    <location>
        <begin position="26"/>
        <end position="468"/>
    </location>
</feature>
<reference evidence="5" key="1">
    <citation type="submission" date="2023-05" db="EMBL/GenBank/DDBJ databases">
        <title>Streptantibioticus silvisoli sp. nov., acidotolerant actinomycetes 1 from pine litter.</title>
        <authorList>
            <person name="Swiecimska M."/>
            <person name="Golinska P."/>
            <person name="Sangal V."/>
            <person name="Wachnowicz B."/>
            <person name="Goodfellow M."/>
        </authorList>
    </citation>
    <scope>NUCLEOTIDE SEQUENCE</scope>
    <source>
        <strain evidence="5">SL13</strain>
    </source>
</reference>
<dbReference type="AlphaFoldDB" id="A0AA90KFG5"/>
<feature type="signal peptide" evidence="4">
    <location>
        <begin position="1"/>
        <end position="25"/>
    </location>
</feature>
<evidence type="ECO:0000256" key="2">
    <source>
        <dbReference type="ARBA" id="ARBA00022448"/>
    </source>
</evidence>
<dbReference type="EMBL" id="JABXJJ020000006">
    <property type="protein sequence ID" value="MDI5968879.1"/>
    <property type="molecule type" value="Genomic_DNA"/>
</dbReference>
<evidence type="ECO:0000256" key="3">
    <source>
        <dbReference type="ARBA" id="ARBA00022729"/>
    </source>
</evidence>
<sequence length="468" mass="48930">MHMRSLRVRSLTAGVAAVLGAGLLAGCSGGSGSAAHSGKSITVWSEENATDRMAEQRTLAAEFTRQTGIKVNLVGVDEDQLPQQVEASAAAGKLPDVMGGVPLAQLWQMYSNGLVNTDAAATALKSLGRSTFNANALKLASDGSKPLAVPSDSWQQILVYRKDLFAKAHLPVPDTYANIVKAAQTLGTGSLNGMSLSTDPKDVFTQQSFEDLAVANNCQMVDSSGTVQLDSPACRTAFKTYDQLAATGPAGTQTVDTTRATYQAGQSAMVVWSTYLLDSLAGLNGDVPPNCPQCKSDPGFLAKNSGIVTAIKGPNGSTPAQFGEISSWTVTKSANAPAATKFVEFMMNQGYEGWVGMEPEGKIPVRTGTPADPKKYVDDWYGMKIGVTRFEPLDQLYPKPFLNTLLAGVSNMRRWGITEGQGALVGATEGSLPVPQAIGAMAGGDHVPAAATAQQAAAAVTALKKTLH</sequence>
<dbReference type="InterPro" id="IPR006059">
    <property type="entry name" value="SBP"/>
</dbReference>
<evidence type="ECO:0000256" key="1">
    <source>
        <dbReference type="ARBA" id="ARBA00008520"/>
    </source>
</evidence>
<keyword evidence="2" id="KW-0813">Transport</keyword>
<comment type="similarity">
    <text evidence="1">Belongs to the bacterial solute-binding protein 1 family.</text>
</comment>
<keyword evidence="3 4" id="KW-0732">Signal</keyword>
<dbReference type="Gene3D" id="3.40.190.10">
    <property type="entry name" value="Periplasmic binding protein-like II"/>
    <property type="match status" value="1"/>
</dbReference>
<dbReference type="Pfam" id="PF13416">
    <property type="entry name" value="SBP_bac_8"/>
    <property type="match status" value="1"/>
</dbReference>
<dbReference type="PROSITE" id="PS51257">
    <property type="entry name" value="PROKAR_LIPOPROTEIN"/>
    <property type="match status" value="1"/>
</dbReference>
<accession>A0AA90KFG5</accession>
<evidence type="ECO:0000313" key="5">
    <source>
        <dbReference type="EMBL" id="MDI5968879.1"/>
    </source>
</evidence>
<dbReference type="InterPro" id="IPR050490">
    <property type="entry name" value="Bact_solute-bd_prot1"/>
</dbReference>
<dbReference type="PANTHER" id="PTHR43649:SF34">
    <property type="entry name" value="ABC TRANSPORTER PERIPLASMIC-BINDING PROTEIN YCJN-RELATED"/>
    <property type="match status" value="1"/>
</dbReference>
<protein>
    <submittedName>
        <fullName evidence="5">Extracellular solute-binding protein</fullName>
    </submittedName>
</protein>
<dbReference type="RefSeq" id="WP_271315783.1">
    <property type="nucleotide sequence ID" value="NZ_JABXJJ020000006.1"/>
</dbReference>
<proteinExistence type="inferred from homology"/>
<dbReference type="SUPFAM" id="SSF53850">
    <property type="entry name" value="Periplasmic binding protein-like II"/>
    <property type="match status" value="1"/>
</dbReference>